<keyword evidence="3" id="KW-1185">Reference proteome</keyword>
<evidence type="ECO:0000313" key="3">
    <source>
        <dbReference type="Proteomes" id="UP000683246"/>
    </source>
</evidence>
<evidence type="ECO:0000313" key="2">
    <source>
        <dbReference type="EMBL" id="QUI22404.1"/>
    </source>
</evidence>
<proteinExistence type="predicted"/>
<evidence type="ECO:0000259" key="1">
    <source>
        <dbReference type="Pfam" id="PF20009"/>
    </source>
</evidence>
<name>A0A8J8MIS7_9FIRM</name>
<sequence>MNKKGILSFMIICFMMIGLMFQVTPIVQAQEEPVSAVYGGGSFVNGGQSVVDDLKASGFNTIMIWAVHVWENGDLYLNDLLVCKDGAYVGEQSWVDNWQSLKQGDTSINRIEISVGAWGSGAFDNIKKHIDTYGTGSDTVLYKNFQALINATGADAVNYDDEKTYDVASSVAFGQMCVQMGAKVTLCPYTNTSYWQSVKNQLGSNVDRVYLQCYAGGAGNNPGTWQNLLGMKVIPGLWCLHSGGGLTASAVQSQMTTWKNDYDIAGGFMWLYDDIQKLSSPNLTADYASAINVGCGGSQPPNTYPTIGGRSYYEWISSVEIGTLNHVSGDNGGYGDFTSQVLNATKGNTYNVSLMPGFKSGTYTEYWKIWIDFNQDNDFTDAGEEVFSGSGKSTVSGSITIPTSANTGSTRMRVVMKYNGQPTSSGNIGDGEAEDYTITIQ</sequence>
<organism evidence="2 3">
    <name type="scientific">Vallitalea pronyensis</name>
    <dbReference type="NCBI Taxonomy" id="1348613"/>
    <lineage>
        <taxon>Bacteria</taxon>
        <taxon>Bacillati</taxon>
        <taxon>Bacillota</taxon>
        <taxon>Clostridia</taxon>
        <taxon>Lachnospirales</taxon>
        <taxon>Vallitaleaceae</taxon>
        <taxon>Vallitalea</taxon>
    </lineage>
</organism>
<reference evidence="2" key="1">
    <citation type="submission" date="2020-07" db="EMBL/GenBank/DDBJ databases">
        <title>Vallitalea pronyensis genome.</title>
        <authorList>
            <person name="Postec A."/>
        </authorList>
    </citation>
    <scope>NUCLEOTIDE SEQUENCE</scope>
    <source>
        <strain evidence="2">FatNI3</strain>
    </source>
</reference>
<dbReference type="InterPro" id="IPR045474">
    <property type="entry name" value="GEVED"/>
</dbReference>
<dbReference type="InterPro" id="IPR017853">
    <property type="entry name" value="GH"/>
</dbReference>
<accession>A0A8J8MIS7</accession>
<dbReference type="AlphaFoldDB" id="A0A8J8MIS7"/>
<feature type="domain" description="GEVED" evidence="1">
    <location>
        <begin position="366"/>
        <end position="439"/>
    </location>
</feature>
<dbReference type="SUPFAM" id="SSF51445">
    <property type="entry name" value="(Trans)glycosidases"/>
    <property type="match status" value="1"/>
</dbReference>
<dbReference type="RefSeq" id="WP_212697889.1">
    <property type="nucleotide sequence ID" value="NZ_CP058649.1"/>
</dbReference>
<protein>
    <recommendedName>
        <fullName evidence="1">GEVED domain-containing protein</fullName>
    </recommendedName>
</protein>
<dbReference type="Proteomes" id="UP000683246">
    <property type="component" value="Chromosome"/>
</dbReference>
<gene>
    <name evidence="2" type="ORF">HZI73_08860</name>
</gene>
<dbReference type="Pfam" id="PF20009">
    <property type="entry name" value="GEVED"/>
    <property type="match status" value="1"/>
</dbReference>
<dbReference type="KEGG" id="vpy:HZI73_08860"/>
<dbReference type="EMBL" id="CP058649">
    <property type="protein sequence ID" value="QUI22404.1"/>
    <property type="molecule type" value="Genomic_DNA"/>
</dbReference>